<comment type="caution">
    <text evidence="2">The sequence shown here is derived from an EMBL/GenBank/DDBJ whole genome shotgun (WGS) entry which is preliminary data.</text>
</comment>
<accession>A0ABR3M354</accession>
<evidence type="ECO:0000313" key="2">
    <source>
        <dbReference type="EMBL" id="KAL1258671.1"/>
    </source>
</evidence>
<gene>
    <name evidence="2" type="ORF">QQF64_009248</name>
</gene>
<reference evidence="2 3" key="1">
    <citation type="submission" date="2023-09" db="EMBL/GenBank/DDBJ databases">
        <authorList>
            <person name="Wang M."/>
        </authorList>
    </citation>
    <scope>NUCLEOTIDE SEQUENCE [LARGE SCALE GENOMIC DNA]</scope>
    <source>
        <strain evidence="2">GT-2023</strain>
        <tissue evidence="2">Liver</tissue>
    </source>
</reference>
<sequence length="140" mass="15232">METLAGPFTTRCGATRWAAPQAGPGRKGNSTGRLDFSPLVFFYPPSHLFSPQRRSRVNLTRPPASDARSAGRAQRRWRHSNTVNSFSRPALNSTITAAAQADVPAEIERSMSDKMQGSPVTAGIRGNAALLNRLFYTTLT</sequence>
<keyword evidence="3" id="KW-1185">Reference proteome</keyword>
<dbReference type="Proteomes" id="UP001558613">
    <property type="component" value="Unassembled WGS sequence"/>
</dbReference>
<organism evidence="2 3">
    <name type="scientific">Cirrhinus molitorella</name>
    <name type="common">mud carp</name>
    <dbReference type="NCBI Taxonomy" id="172907"/>
    <lineage>
        <taxon>Eukaryota</taxon>
        <taxon>Metazoa</taxon>
        <taxon>Chordata</taxon>
        <taxon>Craniata</taxon>
        <taxon>Vertebrata</taxon>
        <taxon>Euteleostomi</taxon>
        <taxon>Actinopterygii</taxon>
        <taxon>Neopterygii</taxon>
        <taxon>Teleostei</taxon>
        <taxon>Ostariophysi</taxon>
        <taxon>Cypriniformes</taxon>
        <taxon>Cyprinidae</taxon>
        <taxon>Labeoninae</taxon>
        <taxon>Labeonini</taxon>
        <taxon>Cirrhinus</taxon>
    </lineage>
</organism>
<name>A0ABR3M354_9TELE</name>
<protein>
    <submittedName>
        <fullName evidence="2">Uncharacterized protein</fullName>
    </submittedName>
</protein>
<evidence type="ECO:0000256" key="1">
    <source>
        <dbReference type="SAM" id="MobiDB-lite"/>
    </source>
</evidence>
<feature type="region of interest" description="Disordered" evidence="1">
    <location>
        <begin position="53"/>
        <end position="89"/>
    </location>
</feature>
<feature type="region of interest" description="Disordered" evidence="1">
    <location>
        <begin position="1"/>
        <end position="30"/>
    </location>
</feature>
<feature type="compositionally biased region" description="Polar residues" evidence="1">
    <location>
        <begin position="80"/>
        <end position="89"/>
    </location>
</feature>
<proteinExistence type="predicted"/>
<evidence type="ECO:0000313" key="3">
    <source>
        <dbReference type="Proteomes" id="UP001558613"/>
    </source>
</evidence>
<dbReference type="EMBL" id="JAYMGO010000016">
    <property type="protein sequence ID" value="KAL1258671.1"/>
    <property type="molecule type" value="Genomic_DNA"/>
</dbReference>